<evidence type="ECO:0000313" key="1">
    <source>
        <dbReference type="EMBL" id="KAJ9596332.1"/>
    </source>
</evidence>
<feature type="non-terminal residue" evidence="1">
    <location>
        <position position="109"/>
    </location>
</feature>
<name>A0AAD8AC88_DIPPU</name>
<organism evidence="1 2">
    <name type="scientific">Diploptera punctata</name>
    <name type="common">Pacific beetle cockroach</name>
    <dbReference type="NCBI Taxonomy" id="6984"/>
    <lineage>
        <taxon>Eukaryota</taxon>
        <taxon>Metazoa</taxon>
        <taxon>Ecdysozoa</taxon>
        <taxon>Arthropoda</taxon>
        <taxon>Hexapoda</taxon>
        <taxon>Insecta</taxon>
        <taxon>Pterygota</taxon>
        <taxon>Neoptera</taxon>
        <taxon>Polyneoptera</taxon>
        <taxon>Dictyoptera</taxon>
        <taxon>Blattodea</taxon>
        <taxon>Blaberoidea</taxon>
        <taxon>Blaberidae</taxon>
        <taxon>Diplopterinae</taxon>
        <taxon>Diploptera</taxon>
    </lineage>
</organism>
<reference evidence="1" key="2">
    <citation type="submission" date="2023-05" db="EMBL/GenBank/DDBJ databases">
        <authorList>
            <person name="Fouks B."/>
        </authorList>
    </citation>
    <scope>NUCLEOTIDE SEQUENCE</scope>
    <source>
        <strain evidence="1">Stay&amp;Tobe</strain>
        <tissue evidence="1">Testes</tissue>
    </source>
</reference>
<feature type="non-terminal residue" evidence="1">
    <location>
        <position position="1"/>
    </location>
</feature>
<proteinExistence type="predicted"/>
<keyword evidence="2" id="KW-1185">Reference proteome</keyword>
<protein>
    <submittedName>
        <fullName evidence="1">Uncharacterized protein</fullName>
    </submittedName>
</protein>
<comment type="caution">
    <text evidence="1">The sequence shown here is derived from an EMBL/GenBank/DDBJ whole genome shotgun (WGS) entry which is preliminary data.</text>
</comment>
<gene>
    <name evidence="1" type="ORF">L9F63_012607</name>
</gene>
<dbReference type="EMBL" id="JASPKZ010001994">
    <property type="protein sequence ID" value="KAJ9596332.1"/>
    <property type="molecule type" value="Genomic_DNA"/>
</dbReference>
<sequence length="109" mass="13088">KLVIHSFYYQIIHCNIKIFNYKTNYRKIDGYLHCVRELMAIFTMTTFLHNSMTRKQECFDHLARRLVVSLSRLLIFKLLALDVDSYAIFRWSIEMTEFKSQSVILNGWS</sequence>
<accession>A0AAD8AC88</accession>
<dbReference type="Proteomes" id="UP001233999">
    <property type="component" value="Unassembled WGS sequence"/>
</dbReference>
<dbReference type="AlphaFoldDB" id="A0AAD8AC88"/>
<reference evidence="1" key="1">
    <citation type="journal article" date="2023" name="IScience">
        <title>Live-bearing cockroach genome reveals convergent evolutionary mechanisms linked to viviparity in insects and beyond.</title>
        <authorList>
            <person name="Fouks B."/>
            <person name="Harrison M.C."/>
            <person name="Mikhailova A.A."/>
            <person name="Marchal E."/>
            <person name="English S."/>
            <person name="Carruthers M."/>
            <person name="Jennings E.C."/>
            <person name="Chiamaka E.L."/>
            <person name="Frigard R.A."/>
            <person name="Pippel M."/>
            <person name="Attardo G.M."/>
            <person name="Benoit J.B."/>
            <person name="Bornberg-Bauer E."/>
            <person name="Tobe S.S."/>
        </authorList>
    </citation>
    <scope>NUCLEOTIDE SEQUENCE</scope>
    <source>
        <strain evidence="1">Stay&amp;Tobe</strain>
    </source>
</reference>
<evidence type="ECO:0000313" key="2">
    <source>
        <dbReference type="Proteomes" id="UP001233999"/>
    </source>
</evidence>